<dbReference type="Proteomes" id="UP001219349">
    <property type="component" value="Chromosome"/>
</dbReference>
<dbReference type="InterPro" id="IPR002808">
    <property type="entry name" value="AdoCbi_amidolase"/>
</dbReference>
<gene>
    <name evidence="1" type="ORF">JHX87_09285</name>
</gene>
<proteinExistence type="predicted"/>
<dbReference type="EMBL" id="CP067136">
    <property type="protein sequence ID" value="WCR09015.1"/>
    <property type="molecule type" value="Genomic_DNA"/>
</dbReference>
<sequence length="194" mass="20591">MRVLSFAPYRPGFVTARQVLIRYVRNDDLGPELDALNWLAGQAARIDAQGVALLTSRELHHYCTAAHGRARALATVGLGNAERIGRHRAAQGADYGTINIILRIDAALDQTAMLEAMTLIAEARTAAIMDAGLRLPDGAATGTGTDCIALACDAGDRVFTGKHTALGQMIGAAAYDAVLQGARDWIAEHGDRLD</sequence>
<accession>A0ABY7SPP1</accession>
<protein>
    <submittedName>
        <fullName evidence="1">Adenosylcobinamide amidohydrolase</fullName>
    </submittedName>
</protein>
<evidence type="ECO:0000313" key="1">
    <source>
        <dbReference type="EMBL" id="WCR09015.1"/>
    </source>
</evidence>
<dbReference type="Pfam" id="PF01955">
    <property type="entry name" value="CbiZ"/>
    <property type="match status" value="1"/>
</dbReference>
<dbReference type="PANTHER" id="PTHR35336:SF5">
    <property type="entry name" value="ADENOSYLCOBINAMIDE AMIDOHYDROLASE"/>
    <property type="match status" value="1"/>
</dbReference>
<organism evidence="1 2">
    <name type="scientific">Paracoccus fistulariae</name>
    <dbReference type="NCBI Taxonomy" id="658446"/>
    <lineage>
        <taxon>Bacteria</taxon>
        <taxon>Pseudomonadati</taxon>
        <taxon>Pseudomonadota</taxon>
        <taxon>Alphaproteobacteria</taxon>
        <taxon>Rhodobacterales</taxon>
        <taxon>Paracoccaceae</taxon>
        <taxon>Paracoccus</taxon>
    </lineage>
</organism>
<dbReference type="InterPro" id="IPR052209">
    <property type="entry name" value="CbiZ"/>
</dbReference>
<dbReference type="PANTHER" id="PTHR35336">
    <property type="entry name" value="ADENOSYLCOBINAMIDE AMIDOHYDROLASE"/>
    <property type="match status" value="1"/>
</dbReference>
<reference evidence="1 2" key="1">
    <citation type="submission" date="2021-01" db="EMBL/GenBank/DDBJ databases">
        <title>Biogeographic distribution of Paracoccus.</title>
        <authorList>
            <person name="Hollensteiner J."/>
            <person name="Leineberger J."/>
            <person name="Brinkhoff T."/>
            <person name="Daniel R."/>
        </authorList>
    </citation>
    <scope>NUCLEOTIDE SEQUENCE [LARGE SCALE GENOMIC DNA]</scope>
    <source>
        <strain evidence="1 2">KCTC 22803</strain>
    </source>
</reference>
<evidence type="ECO:0000313" key="2">
    <source>
        <dbReference type="Proteomes" id="UP001219349"/>
    </source>
</evidence>
<keyword evidence="2" id="KW-1185">Reference proteome</keyword>
<name>A0ABY7SPP1_9RHOB</name>